<dbReference type="InterPro" id="IPR011110">
    <property type="entry name" value="Reg_prop"/>
</dbReference>
<dbReference type="Gene3D" id="2.60.40.10">
    <property type="entry name" value="Immunoglobulins"/>
    <property type="match status" value="1"/>
</dbReference>
<dbReference type="InterPro" id="IPR013783">
    <property type="entry name" value="Ig-like_fold"/>
</dbReference>
<dbReference type="SMART" id="SM00387">
    <property type="entry name" value="HATPase_c"/>
    <property type="match status" value="1"/>
</dbReference>
<reference evidence="12 13" key="1">
    <citation type="submission" date="2019-03" db="EMBL/GenBank/DDBJ databases">
        <title>Genomic Encyclopedia of Archaeal and Bacterial Type Strains, Phase II (KMG-II): from individual species to whole genera.</title>
        <authorList>
            <person name="Goeker M."/>
        </authorList>
    </citation>
    <scope>NUCLEOTIDE SEQUENCE [LARGE SCALE GENOMIC DNA]</scope>
    <source>
        <strain evidence="12 13">DSM 28353</strain>
    </source>
</reference>
<keyword evidence="4" id="KW-0805">Transcription regulation</keyword>
<dbReference type="Gene3D" id="1.10.287.130">
    <property type="match status" value="1"/>
</dbReference>
<feature type="transmembrane region" description="Helical" evidence="8">
    <location>
        <begin position="760"/>
        <end position="782"/>
    </location>
</feature>
<sequence length="1320" mass="150476">MVLMLLLHGRVEAQSTYFRSYQTIDGLSNNAVTAITQDEQGFLWFGTRNGLNRFDGHQFKVFSHTDSATLRIGSSSILSLLTDSKGTMWVGTTHGLYRYIPDREAFNYIEEVPMEEIRFIKQTTDYIWFVSNGRLYRYSLKGQTFKVFNQLIDRIIAASTNHNQDLWLVDSRHAILRYNTKEDKFTTIDLRALHPNIRSSIKTVYGINDSLIIIGTAYTAYLLDCTENKLTDLITKRHPQKAILVHGVIQQSPSALWIGTEMGIYSYDLRKGTISHIKKDPLNPFSLSDNVVINFFKDREGSVWAGTFFGGVNQYSSQFENFKKHLQGNGKFSLSGNVIHEIAKDKYGNFWIGTEDGGLNRILANSNKVQHFKADGKPGSITHNNLHGLAMMGDELWVGSTSHGLDILDLKTGLLKRHYRGIGEGLTRSKFVVCLYKTRDETMFVGTDKGLYIYDKKKREFQLAPIPLAWIQGIYEDAEGILWINTYGSGVIVYDRIAGTNRQLLSQPGKGNTLVNNYVNGLFEDSKKNIWLATEAGLSKYRRNGEFTTYLNQLGLPSTQVFKVLEDDNHTIWVSTGSGLVKLEENSPEETIFTARDGLPTDQFNYNSAFKDSDGTLYFGTIKGMVSFNPAKTIKNNFVPPVFISNLQINNKDVTISKDGFLKRSISLSKELRLTHDHSNINFNIAALSFASPESNVYSYIMEGYDKEWTTITGNQKIYYNKLPPGTYTFRYIGANNSKLWNQTEKTLRIIVSPPWWRSIWAYTFYLLIMGAIVFLILRYYFLWVQASNVRKMDNYEREKEREMYNLKLESFTNLAHEIRTPLTLIKMPLEKIMNGSKIVDEDTKQDLALIEKNTLRLIILTNQLLDFRKAENNNMSLIFTKTEINTLLDEVFNDLRPLAKEKKLTYQLLLPRITLTAYVDSEALRKIFTNLIHNAIKYAHREVEIKLLPFNSDDIMFNVEFGNDGSIIPFDKKDKIFEPFYRLYDADKNTGTGIGLPLSRSLAELHHGSLSLVYTKGERNLFLLSCPILQDEQNDKQSPNDPPAAPSEQQGIAVEENPEKENPIILVVEDNKEILAYLNKELKGNYSILRAGNGAEAMEIIEANDVQLVLTDIMMPIMDGMALCKRIKSDILYSHIPVIFLTAKNGLDAKIEGLKSGADAYIEKPFSLEYLLVNIRNMLNNRKIVKDYFTAPSTSNVLDMHVSEPDKDFIDQLHRVIYEQIDSTELNVEVLAKSMNMSRPTLYRKIKGLSDLSPNELINISRLRKAAELLLLKKHSIAQIATMVGYSVQSNFSRDFHKHYSMTPSLYITVHSDQVSPTE</sequence>
<dbReference type="InterPro" id="IPR001789">
    <property type="entry name" value="Sig_transdc_resp-reg_receiver"/>
</dbReference>
<dbReference type="Pfam" id="PF07495">
    <property type="entry name" value="Y_Y_Y"/>
    <property type="match status" value="1"/>
</dbReference>
<keyword evidence="8" id="KW-0472">Membrane</keyword>
<feature type="domain" description="Histidine kinase" evidence="10">
    <location>
        <begin position="814"/>
        <end position="1031"/>
    </location>
</feature>
<dbReference type="Gene3D" id="3.40.50.2300">
    <property type="match status" value="1"/>
</dbReference>
<evidence type="ECO:0000256" key="7">
    <source>
        <dbReference type="SAM" id="MobiDB-lite"/>
    </source>
</evidence>
<dbReference type="InterPro" id="IPR036097">
    <property type="entry name" value="HisK_dim/P_sf"/>
</dbReference>
<proteinExistence type="predicted"/>
<evidence type="ECO:0000256" key="1">
    <source>
        <dbReference type="ARBA" id="ARBA00000085"/>
    </source>
</evidence>
<feature type="domain" description="HTH araC/xylS-type" evidence="9">
    <location>
        <begin position="1212"/>
        <end position="1311"/>
    </location>
</feature>
<dbReference type="SUPFAM" id="SSF63829">
    <property type="entry name" value="Calcium-dependent phosphotriesterase"/>
    <property type="match status" value="2"/>
</dbReference>
<gene>
    <name evidence="12" type="ORF">CLV99_0257</name>
</gene>
<dbReference type="PANTHER" id="PTHR43547">
    <property type="entry name" value="TWO-COMPONENT HISTIDINE KINASE"/>
    <property type="match status" value="1"/>
</dbReference>
<dbReference type="PANTHER" id="PTHR43547:SF2">
    <property type="entry name" value="HYBRID SIGNAL TRANSDUCTION HISTIDINE KINASE C"/>
    <property type="match status" value="1"/>
</dbReference>
<dbReference type="Gene3D" id="1.10.10.60">
    <property type="entry name" value="Homeodomain-like"/>
    <property type="match status" value="1"/>
</dbReference>
<dbReference type="CDD" id="cd00082">
    <property type="entry name" value="HisKA"/>
    <property type="match status" value="1"/>
</dbReference>
<name>A0A4R6WWE7_9SPHI</name>
<evidence type="ECO:0000259" key="9">
    <source>
        <dbReference type="PROSITE" id="PS01124"/>
    </source>
</evidence>
<keyword evidence="13" id="KW-1185">Reference proteome</keyword>
<evidence type="ECO:0000256" key="2">
    <source>
        <dbReference type="ARBA" id="ARBA00012438"/>
    </source>
</evidence>
<dbReference type="Gene3D" id="2.130.10.10">
    <property type="entry name" value="YVTN repeat-like/Quinoprotein amine dehydrogenase"/>
    <property type="match status" value="2"/>
</dbReference>
<comment type="caution">
    <text evidence="12">The sequence shown here is derived from an EMBL/GenBank/DDBJ whole genome shotgun (WGS) entry which is preliminary data.</text>
</comment>
<evidence type="ECO:0000313" key="13">
    <source>
        <dbReference type="Proteomes" id="UP000295292"/>
    </source>
</evidence>
<evidence type="ECO:0000259" key="11">
    <source>
        <dbReference type="PROSITE" id="PS50110"/>
    </source>
</evidence>
<keyword evidence="3 6" id="KW-0597">Phosphoprotein</keyword>
<evidence type="ECO:0000256" key="3">
    <source>
        <dbReference type="ARBA" id="ARBA00022553"/>
    </source>
</evidence>
<dbReference type="EMBL" id="SNYV01000003">
    <property type="protein sequence ID" value="TDQ81727.1"/>
    <property type="molecule type" value="Genomic_DNA"/>
</dbReference>
<evidence type="ECO:0000256" key="6">
    <source>
        <dbReference type="PROSITE-ProRule" id="PRU00169"/>
    </source>
</evidence>
<feature type="modified residue" description="4-aspartylphosphate" evidence="6">
    <location>
        <position position="1113"/>
    </location>
</feature>
<dbReference type="SMART" id="SM00388">
    <property type="entry name" value="HisKA"/>
    <property type="match status" value="1"/>
</dbReference>
<dbReference type="PROSITE" id="PS50109">
    <property type="entry name" value="HIS_KIN"/>
    <property type="match status" value="1"/>
</dbReference>
<dbReference type="EC" id="2.7.13.3" evidence="2"/>
<keyword evidence="12" id="KW-0808">Transferase</keyword>
<organism evidence="12 13">
    <name type="scientific">Sphingobacterium yanglingense</name>
    <dbReference type="NCBI Taxonomy" id="1437280"/>
    <lineage>
        <taxon>Bacteria</taxon>
        <taxon>Pseudomonadati</taxon>
        <taxon>Bacteroidota</taxon>
        <taxon>Sphingobacteriia</taxon>
        <taxon>Sphingobacteriales</taxon>
        <taxon>Sphingobacteriaceae</taxon>
        <taxon>Sphingobacterium</taxon>
    </lineage>
</organism>
<dbReference type="Pfam" id="PF02518">
    <property type="entry name" value="HATPase_c"/>
    <property type="match status" value="1"/>
</dbReference>
<dbReference type="InterPro" id="IPR015943">
    <property type="entry name" value="WD40/YVTN_repeat-like_dom_sf"/>
</dbReference>
<dbReference type="FunFam" id="1.10.287.130:FF:000045">
    <property type="entry name" value="Two-component system sensor histidine kinase/response regulator"/>
    <property type="match status" value="1"/>
</dbReference>
<dbReference type="GO" id="GO:0003700">
    <property type="term" value="F:DNA-binding transcription factor activity"/>
    <property type="evidence" value="ECO:0007669"/>
    <property type="project" value="InterPro"/>
</dbReference>
<dbReference type="SMART" id="SM00448">
    <property type="entry name" value="REC"/>
    <property type="match status" value="1"/>
</dbReference>
<accession>A0A4R6WWE7</accession>
<evidence type="ECO:0000256" key="8">
    <source>
        <dbReference type="SAM" id="Phobius"/>
    </source>
</evidence>
<dbReference type="InterPro" id="IPR009057">
    <property type="entry name" value="Homeodomain-like_sf"/>
</dbReference>
<dbReference type="Pfam" id="PF00512">
    <property type="entry name" value="HisKA"/>
    <property type="match status" value="1"/>
</dbReference>
<dbReference type="GO" id="GO:0043565">
    <property type="term" value="F:sequence-specific DNA binding"/>
    <property type="evidence" value="ECO:0007669"/>
    <property type="project" value="InterPro"/>
</dbReference>
<dbReference type="InterPro" id="IPR003661">
    <property type="entry name" value="HisK_dim/P_dom"/>
</dbReference>
<keyword evidence="8" id="KW-1133">Transmembrane helix</keyword>
<dbReference type="InterPro" id="IPR036890">
    <property type="entry name" value="HATPase_C_sf"/>
</dbReference>
<keyword evidence="5" id="KW-0804">Transcription</keyword>
<dbReference type="InterPro" id="IPR005467">
    <property type="entry name" value="His_kinase_dom"/>
</dbReference>
<dbReference type="PROSITE" id="PS50110">
    <property type="entry name" value="RESPONSE_REGULATORY"/>
    <property type="match status" value="1"/>
</dbReference>
<dbReference type="SUPFAM" id="SSF47384">
    <property type="entry name" value="Homodimeric domain of signal transducing histidine kinase"/>
    <property type="match status" value="1"/>
</dbReference>
<dbReference type="GO" id="GO:0000155">
    <property type="term" value="F:phosphorelay sensor kinase activity"/>
    <property type="evidence" value="ECO:0007669"/>
    <property type="project" value="InterPro"/>
</dbReference>
<evidence type="ECO:0000256" key="4">
    <source>
        <dbReference type="ARBA" id="ARBA00023015"/>
    </source>
</evidence>
<dbReference type="Pfam" id="PF12833">
    <property type="entry name" value="HTH_18"/>
    <property type="match status" value="1"/>
</dbReference>
<keyword evidence="12" id="KW-0418">Kinase</keyword>
<comment type="catalytic activity">
    <reaction evidence="1">
        <text>ATP + protein L-histidine = ADP + protein N-phospho-L-histidine.</text>
        <dbReference type="EC" id="2.7.13.3"/>
    </reaction>
</comment>
<dbReference type="CDD" id="cd17574">
    <property type="entry name" value="REC_OmpR"/>
    <property type="match status" value="1"/>
</dbReference>
<dbReference type="FunFam" id="2.60.40.10:FF:000791">
    <property type="entry name" value="Two-component system sensor histidine kinase/response regulator"/>
    <property type="match status" value="1"/>
</dbReference>
<dbReference type="CDD" id="cd00075">
    <property type="entry name" value="HATPase"/>
    <property type="match status" value="1"/>
</dbReference>
<evidence type="ECO:0000313" key="12">
    <source>
        <dbReference type="EMBL" id="TDQ81727.1"/>
    </source>
</evidence>
<evidence type="ECO:0000259" key="10">
    <source>
        <dbReference type="PROSITE" id="PS50109"/>
    </source>
</evidence>
<dbReference type="PROSITE" id="PS01124">
    <property type="entry name" value="HTH_ARAC_FAMILY_2"/>
    <property type="match status" value="1"/>
</dbReference>
<dbReference type="SUPFAM" id="SSF55874">
    <property type="entry name" value="ATPase domain of HSP90 chaperone/DNA topoisomerase II/histidine kinase"/>
    <property type="match status" value="1"/>
</dbReference>
<dbReference type="SMART" id="SM00342">
    <property type="entry name" value="HTH_ARAC"/>
    <property type="match status" value="1"/>
</dbReference>
<dbReference type="InterPro" id="IPR011006">
    <property type="entry name" value="CheY-like_superfamily"/>
</dbReference>
<dbReference type="SUPFAM" id="SSF52172">
    <property type="entry name" value="CheY-like"/>
    <property type="match status" value="1"/>
</dbReference>
<dbReference type="InterPro" id="IPR018060">
    <property type="entry name" value="HTH_AraC"/>
</dbReference>
<dbReference type="InterPro" id="IPR011123">
    <property type="entry name" value="Y_Y_Y"/>
</dbReference>
<dbReference type="SUPFAM" id="SSF46689">
    <property type="entry name" value="Homeodomain-like"/>
    <property type="match status" value="1"/>
</dbReference>
<keyword evidence="8" id="KW-0812">Transmembrane</keyword>
<evidence type="ECO:0000256" key="5">
    <source>
        <dbReference type="ARBA" id="ARBA00023163"/>
    </source>
</evidence>
<dbReference type="InterPro" id="IPR003594">
    <property type="entry name" value="HATPase_dom"/>
</dbReference>
<dbReference type="Proteomes" id="UP000295292">
    <property type="component" value="Unassembled WGS sequence"/>
</dbReference>
<protein>
    <recommendedName>
        <fullName evidence="2">histidine kinase</fullName>
        <ecNumber evidence="2">2.7.13.3</ecNumber>
    </recommendedName>
</protein>
<dbReference type="Pfam" id="PF00072">
    <property type="entry name" value="Response_reg"/>
    <property type="match status" value="1"/>
</dbReference>
<feature type="domain" description="Response regulatory" evidence="11">
    <location>
        <begin position="1065"/>
        <end position="1180"/>
    </location>
</feature>
<dbReference type="Gene3D" id="3.30.565.10">
    <property type="entry name" value="Histidine kinase-like ATPase, C-terminal domain"/>
    <property type="match status" value="1"/>
</dbReference>
<feature type="region of interest" description="Disordered" evidence="7">
    <location>
        <begin position="1033"/>
        <end position="1057"/>
    </location>
</feature>
<dbReference type="Pfam" id="PF07494">
    <property type="entry name" value="Reg_prop"/>
    <property type="match status" value="4"/>
</dbReference>